<comment type="caution">
    <text evidence="1">The sequence shown here is derived from an EMBL/GenBank/DDBJ whole genome shotgun (WGS) entry which is preliminary data.</text>
</comment>
<dbReference type="Gene3D" id="3.40.50.1000">
    <property type="entry name" value="HAD superfamily/HAD-like"/>
    <property type="match status" value="1"/>
</dbReference>
<organism evidence="1 2">
    <name type="scientific">Gordonia crocea</name>
    <dbReference type="NCBI Taxonomy" id="589162"/>
    <lineage>
        <taxon>Bacteria</taxon>
        <taxon>Bacillati</taxon>
        <taxon>Actinomycetota</taxon>
        <taxon>Actinomycetes</taxon>
        <taxon>Mycobacteriales</taxon>
        <taxon>Gordoniaceae</taxon>
        <taxon>Gordonia</taxon>
    </lineage>
</organism>
<dbReference type="InterPro" id="IPR036412">
    <property type="entry name" value="HAD-like_sf"/>
</dbReference>
<dbReference type="SUPFAM" id="SSF56784">
    <property type="entry name" value="HAD-like"/>
    <property type="match status" value="1"/>
</dbReference>
<dbReference type="RefSeq" id="WP_228460926.1">
    <property type="nucleotide sequence ID" value="NZ_BJOU01000011.1"/>
</dbReference>
<name>A0A7I9V0F6_9ACTN</name>
<sequence length="156" mass="16424">MTGIRLVVCDMDGTLLLDDGAIPDAFWPLLAQMTARTSAWWSAGPTGRWSSGPTGRWSSGPWIDIMSRQADKGVGVRVLQRNLAVGPEQTAAFGDYLNDLEMLAAAQHSFAVANAHPAVAAAAGVQIPSNVEQGVITTLRELLADGEGPTSPVPDQ</sequence>
<dbReference type="GO" id="GO:0016791">
    <property type="term" value="F:phosphatase activity"/>
    <property type="evidence" value="ECO:0007669"/>
    <property type="project" value="TreeGrafter"/>
</dbReference>
<dbReference type="GO" id="GO:0000287">
    <property type="term" value="F:magnesium ion binding"/>
    <property type="evidence" value="ECO:0007669"/>
    <property type="project" value="TreeGrafter"/>
</dbReference>
<dbReference type="Proteomes" id="UP000444980">
    <property type="component" value="Unassembled WGS sequence"/>
</dbReference>
<protein>
    <recommendedName>
        <fullName evidence="3">Hydrolase</fullName>
    </recommendedName>
</protein>
<dbReference type="AlphaFoldDB" id="A0A7I9V0F6"/>
<dbReference type="EMBL" id="BJOU01000011">
    <property type="protein sequence ID" value="GED98855.1"/>
    <property type="molecule type" value="Genomic_DNA"/>
</dbReference>
<evidence type="ECO:0008006" key="3">
    <source>
        <dbReference type="Google" id="ProtNLM"/>
    </source>
</evidence>
<dbReference type="GO" id="GO:0005829">
    <property type="term" value="C:cytosol"/>
    <property type="evidence" value="ECO:0007669"/>
    <property type="project" value="TreeGrafter"/>
</dbReference>
<evidence type="ECO:0000313" key="1">
    <source>
        <dbReference type="EMBL" id="GED98855.1"/>
    </source>
</evidence>
<reference evidence="2" key="1">
    <citation type="submission" date="2019-06" db="EMBL/GenBank/DDBJ databases">
        <title>Gordonia isolated from sludge of a wastewater treatment plant.</title>
        <authorList>
            <person name="Tamura T."/>
            <person name="Aoyama K."/>
            <person name="Kang Y."/>
            <person name="Saito S."/>
            <person name="Akiyama N."/>
            <person name="Yazawa K."/>
            <person name="Gonoi T."/>
            <person name="Mikami Y."/>
        </authorList>
    </citation>
    <scope>NUCLEOTIDE SEQUENCE [LARGE SCALE GENOMIC DNA]</scope>
    <source>
        <strain evidence="2">NBRC 107697</strain>
    </source>
</reference>
<gene>
    <name evidence="1" type="ORF">nbrc107697_28940</name>
</gene>
<dbReference type="PANTHER" id="PTHR10000:SF8">
    <property type="entry name" value="HAD SUPERFAMILY HYDROLASE-LIKE, TYPE 3"/>
    <property type="match status" value="1"/>
</dbReference>
<proteinExistence type="predicted"/>
<accession>A0A7I9V0F6</accession>
<dbReference type="Pfam" id="PF08282">
    <property type="entry name" value="Hydrolase_3"/>
    <property type="match status" value="1"/>
</dbReference>
<dbReference type="PANTHER" id="PTHR10000">
    <property type="entry name" value="PHOSPHOSERINE PHOSPHATASE"/>
    <property type="match status" value="1"/>
</dbReference>
<dbReference type="InterPro" id="IPR023214">
    <property type="entry name" value="HAD_sf"/>
</dbReference>
<dbReference type="PROSITE" id="PS01228">
    <property type="entry name" value="COF_1"/>
    <property type="match status" value="1"/>
</dbReference>
<evidence type="ECO:0000313" key="2">
    <source>
        <dbReference type="Proteomes" id="UP000444980"/>
    </source>
</evidence>
<keyword evidence="2" id="KW-1185">Reference proteome</keyword>